<dbReference type="EMBL" id="FJNE01000003">
    <property type="protein sequence ID" value="CZQ88643.1"/>
    <property type="molecule type" value="Genomic_DNA"/>
</dbReference>
<sequence length="277" mass="31579">MSLKRIEQHRSFNGELCKYSHYSEVLQCEMTFSLYLPSNEEIKKIPLIWWLSGLTCTDDNFSQKSGFQRLAEKHQVAVIIPDTSPRGENVPDDEAWDLGQGASFYLDATQDPWAKHYKMYTYITDELTALASTLVPHFSGKESIMGHSMGGHGALVIGMKNAARFQAISAFSPILSPSQAPWGIKAFTAYLGEDKASWKEWDASELVKEASVPPVLITQGSQDAFYPKQLEETVFLKHAREKDRVVHYTKKEGYDHSYFFIATFLDEHFAFHMNYLR</sequence>
<dbReference type="AlphaFoldDB" id="A0A143YG02"/>
<dbReference type="STRING" id="140314.SAMN04488076_11373"/>
<evidence type="ECO:0000256" key="4">
    <source>
        <dbReference type="ARBA" id="ARBA00022801"/>
    </source>
</evidence>
<dbReference type="SUPFAM" id="SSF53474">
    <property type="entry name" value="alpha/beta-Hydrolases"/>
    <property type="match status" value="1"/>
</dbReference>
<dbReference type="GO" id="GO:0005829">
    <property type="term" value="C:cytosol"/>
    <property type="evidence" value="ECO:0007669"/>
    <property type="project" value="TreeGrafter"/>
</dbReference>
<evidence type="ECO:0000313" key="9">
    <source>
        <dbReference type="EMBL" id="CZQ88643.1"/>
    </source>
</evidence>
<reference evidence="9 10" key="1">
    <citation type="submission" date="2016-02" db="EMBL/GenBank/DDBJ databases">
        <authorList>
            <person name="Wen L."/>
            <person name="He K."/>
            <person name="Yang H."/>
        </authorList>
    </citation>
    <scope>NUCLEOTIDE SEQUENCE [LARGE SCALE GENOMIC DNA]</scope>
    <source>
        <strain evidence="9">Trichococcus palustris</strain>
    </source>
</reference>
<feature type="active site" description="Charge relay system" evidence="7">
    <location>
        <position position="223"/>
    </location>
</feature>
<gene>
    <name evidence="9" type="ORF">Tpal_1025</name>
</gene>
<dbReference type="PANTHER" id="PTHR10061:SF0">
    <property type="entry name" value="S-FORMYLGLUTATHIONE HYDROLASE"/>
    <property type="match status" value="1"/>
</dbReference>
<evidence type="ECO:0000256" key="8">
    <source>
        <dbReference type="RuleBase" id="RU363068"/>
    </source>
</evidence>
<accession>A0A143YG02</accession>
<evidence type="ECO:0000256" key="1">
    <source>
        <dbReference type="ARBA" id="ARBA00005622"/>
    </source>
</evidence>
<dbReference type="GO" id="GO:0018738">
    <property type="term" value="F:S-formylglutathione hydrolase activity"/>
    <property type="evidence" value="ECO:0007669"/>
    <property type="project" value="UniProtKB-UniRule"/>
</dbReference>
<comment type="function">
    <text evidence="8">Serine hydrolase involved in the detoxification of formaldehyde.</text>
</comment>
<dbReference type="Pfam" id="PF00756">
    <property type="entry name" value="Esterase"/>
    <property type="match status" value="1"/>
</dbReference>
<evidence type="ECO:0000256" key="7">
    <source>
        <dbReference type="PIRSR" id="PIRSR614186-1"/>
    </source>
</evidence>
<dbReference type="OrthoDB" id="9777383at2"/>
<evidence type="ECO:0000256" key="2">
    <source>
        <dbReference type="ARBA" id="ARBA00012479"/>
    </source>
</evidence>
<dbReference type="RefSeq" id="WP_087032221.1">
    <property type="nucleotide sequence ID" value="NZ_FJNE01000003.1"/>
</dbReference>
<dbReference type="PANTHER" id="PTHR10061">
    <property type="entry name" value="S-FORMYLGLUTATHIONE HYDROLASE"/>
    <property type="match status" value="1"/>
</dbReference>
<feature type="active site" description="Charge relay system" evidence="7">
    <location>
        <position position="256"/>
    </location>
</feature>
<dbReference type="EC" id="3.1.2.12" evidence="2 6"/>
<protein>
    <recommendedName>
        <fullName evidence="2 6">S-formylglutathione hydrolase</fullName>
        <ecNumber evidence="2 6">3.1.2.12</ecNumber>
    </recommendedName>
</protein>
<evidence type="ECO:0000313" key="10">
    <source>
        <dbReference type="Proteomes" id="UP000242754"/>
    </source>
</evidence>
<keyword evidence="4 8" id="KW-0378">Hydrolase</keyword>
<dbReference type="NCBIfam" id="TIGR02821">
    <property type="entry name" value="fghA_ester_D"/>
    <property type="match status" value="1"/>
</dbReference>
<keyword evidence="3 8" id="KW-0719">Serine esterase</keyword>
<dbReference type="Proteomes" id="UP000242754">
    <property type="component" value="Unassembled WGS sequence"/>
</dbReference>
<dbReference type="GO" id="GO:0052689">
    <property type="term" value="F:carboxylic ester hydrolase activity"/>
    <property type="evidence" value="ECO:0007669"/>
    <property type="project" value="UniProtKB-KW"/>
</dbReference>
<evidence type="ECO:0000256" key="6">
    <source>
        <dbReference type="NCBIfam" id="TIGR02821"/>
    </source>
</evidence>
<dbReference type="FunFam" id="3.40.50.1820:FF:000002">
    <property type="entry name" value="S-formylglutathione hydrolase"/>
    <property type="match status" value="1"/>
</dbReference>
<dbReference type="GO" id="GO:0046294">
    <property type="term" value="P:formaldehyde catabolic process"/>
    <property type="evidence" value="ECO:0007669"/>
    <property type="project" value="InterPro"/>
</dbReference>
<comment type="catalytic activity">
    <reaction evidence="5 8">
        <text>S-formylglutathione + H2O = formate + glutathione + H(+)</text>
        <dbReference type="Rhea" id="RHEA:14961"/>
        <dbReference type="ChEBI" id="CHEBI:15377"/>
        <dbReference type="ChEBI" id="CHEBI:15378"/>
        <dbReference type="ChEBI" id="CHEBI:15740"/>
        <dbReference type="ChEBI" id="CHEBI:57688"/>
        <dbReference type="ChEBI" id="CHEBI:57925"/>
        <dbReference type="EC" id="3.1.2.12"/>
    </reaction>
</comment>
<organism evidence="9 10">
    <name type="scientific">Trichococcus palustris</name>
    <dbReference type="NCBI Taxonomy" id="140314"/>
    <lineage>
        <taxon>Bacteria</taxon>
        <taxon>Bacillati</taxon>
        <taxon>Bacillota</taxon>
        <taxon>Bacilli</taxon>
        <taxon>Lactobacillales</taxon>
        <taxon>Carnobacteriaceae</taxon>
        <taxon>Trichococcus</taxon>
    </lineage>
</organism>
<feature type="active site" description="Charge relay system" evidence="7">
    <location>
        <position position="148"/>
    </location>
</feature>
<dbReference type="Gene3D" id="3.40.50.1820">
    <property type="entry name" value="alpha/beta hydrolase"/>
    <property type="match status" value="1"/>
</dbReference>
<evidence type="ECO:0000256" key="3">
    <source>
        <dbReference type="ARBA" id="ARBA00022487"/>
    </source>
</evidence>
<dbReference type="InterPro" id="IPR014186">
    <property type="entry name" value="S-formylglutathione_hydrol"/>
</dbReference>
<evidence type="ECO:0000256" key="5">
    <source>
        <dbReference type="ARBA" id="ARBA00047590"/>
    </source>
</evidence>
<name>A0A143YG02_9LACT</name>
<dbReference type="InterPro" id="IPR029058">
    <property type="entry name" value="AB_hydrolase_fold"/>
</dbReference>
<dbReference type="InterPro" id="IPR000801">
    <property type="entry name" value="Esterase-like"/>
</dbReference>
<keyword evidence="10" id="KW-1185">Reference proteome</keyword>
<comment type="similarity">
    <text evidence="1 8">Belongs to the esterase D family.</text>
</comment>
<proteinExistence type="inferred from homology"/>